<feature type="domain" description="MlaB-like STAS" evidence="3">
    <location>
        <begin position="61"/>
        <end position="132"/>
    </location>
</feature>
<comment type="function">
    <text evidence="1">Could be part of an ABC transporter complex.</text>
</comment>
<dbReference type="PANTHER" id="PTHR30188:SF3">
    <property type="entry name" value="ABC TRANSPORTER PERMEASE"/>
    <property type="match status" value="1"/>
</dbReference>
<dbReference type="NCBIfam" id="TIGR00056">
    <property type="entry name" value="MlaE family lipid ABC transporter permease subunit"/>
    <property type="match status" value="1"/>
</dbReference>
<keyword evidence="2" id="KW-1133">Transmembrane helix</keyword>
<evidence type="ECO:0000313" key="4">
    <source>
        <dbReference type="EMBL" id="TKW61383.1"/>
    </source>
</evidence>
<dbReference type="GO" id="GO:0005548">
    <property type="term" value="F:phospholipid transporter activity"/>
    <property type="evidence" value="ECO:0007669"/>
    <property type="project" value="TreeGrafter"/>
</dbReference>
<dbReference type="Proteomes" id="UP000320948">
    <property type="component" value="Unassembled WGS sequence"/>
</dbReference>
<evidence type="ECO:0000259" key="3">
    <source>
        <dbReference type="Pfam" id="PF13466"/>
    </source>
</evidence>
<protein>
    <submittedName>
        <fullName evidence="4">MlaE family lipid ABC transporter permease subunit</fullName>
    </submittedName>
</protein>
<dbReference type="InterPro" id="IPR003453">
    <property type="entry name" value="ABC_MlaE_roteobac"/>
</dbReference>
<keyword evidence="2" id="KW-0472">Membrane</keyword>
<dbReference type="EMBL" id="VAFM01000001">
    <property type="protein sequence ID" value="TKW61383.1"/>
    <property type="molecule type" value="Genomic_DNA"/>
</dbReference>
<dbReference type="Pfam" id="PF13466">
    <property type="entry name" value="STAS_2"/>
    <property type="match status" value="1"/>
</dbReference>
<dbReference type="PANTHER" id="PTHR30188">
    <property type="entry name" value="ABC TRANSPORTER PERMEASE PROTEIN-RELATED"/>
    <property type="match status" value="1"/>
</dbReference>
<feature type="transmembrane region" description="Helical" evidence="2">
    <location>
        <begin position="168"/>
        <end position="187"/>
    </location>
</feature>
<dbReference type="InterPro" id="IPR030802">
    <property type="entry name" value="Permease_MalE"/>
</dbReference>
<dbReference type="GO" id="GO:0043190">
    <property type="term" value="C:ATP-binding cassette (ABC) transporter complex"/>
    <property type="evidence" value="ECO:0007669"/>
    <property type="project" value="InterPro"/>
</dbReference>
<reference evidence="4 5" key="1">
    <citation type="journal article" date="2017" name="Nat. Commun.">
        <title>In situ click chemistry generation of cyclooxygenase-2 inhibitors.</title>
        <authorList>
            <person name="Bhardwaj A."/>
            <person name="Kaur J."/>
            <person name="Wuest M."/>
            <person name="Wuest F."/>
        </authorList>
    </citation>
    <scope>NUCLEOTIDE SEQUENCE [LARGE SCALE GENOMIC DNA]</scope>
    <source>
        <strain evidence="4">S2_018_000_R2_106</strain>
    </source>
</reference>
<evidence type="ECO:0000313" key="5">
    <source>
        <dbReference type="Proteomes" id="UP000320948"/>
    </source>
</evidence>
<feature type="transmembrane region" description="Helical" evidence="2">
    <location>
        <begin position="208"/>
        <end position="227"/>
    </location>
</feature>
<organism evidence="4 5">
    <name type="scientific">Blastochloris viridis</name>
    <name type="common">Rhodopseudomonas viridis</name>
    <dbReference type="NCBI Taxonomy" id="1079"/>
    <lineage>
        <taxon>Bacteria</taxon>
        <taxon>Pseudomonadati</taxon>
        <taxon>Pseudomonadota</taxon>
        <taxon>Alphaproteobacteria</taxon>
        <taxon>Hyphomicrobiales</taxon>
        <taxon>Blastochloridaceae</taxon>
        <taxon>Blastochloris</taxon>
    </lineage>
</organism>
<name>A0A6N4R2T2_BLAVI</name>
<dbReference type="Pfam" id="PF02405">
    <property type="entry name" value="MlaE"/>
    <property type="match status" value="1"/>
</dbReference>
<dbReference type="AlphaFoldDB" id="A0A6N4R2T2"/>
<feature type="transmembrane region" description="Helical" evidence="2">
    <location>
        <begin position="390"/>
        <end position="410"/>
    </location>
</feature>
<evidence type="ECO:0000256" key="2">
    <source>
        <dbReference type="SAM" id="Phobius"/>
    </source>
</evidence>
<feature type="transmembrane region" description="Helical" evidence="2">
    <location>
        <begin position="297"/>
        <end position="318"/>
    </location>
</feature>
<accession>A0A6N4R2T2</accession>
<evidence type="ECO:0000256" key="1">
    <source>
        <dbReference type="ARBA" id="ARBA00003787"/>
    </source>
</evidence>
<keyword evidence="2" id="KW-0812">Transmembrane</keyword>
<dbReference type="SUPFAM" id="SSF52091">
    <property type="entry name" value="SpoIIaa-like"/>
    <property type="match status" value="1"/>
</dbReference>
<feature type="transmembrane region" description="Helical" evidence="2">
    <location>
        <begin position="355"/>
        <end position="378"/>
    </location>
</feature>
<proteinExistence type="predicted"/>
<gene>
    <name evidence="4" type="ORF">DI628_01795</name>
</gene>
<dbReference type="InterPro" id="IPR058548">
    <property type="entry name" value="MlaB-like_STAS"/>
</dbReference>
<comment type="caution">
    <text evidence="4">The sequence shown here is derived from an EMBL/GenBank/DDBJ whole genome shotgun (WGS) entry which is preliminary data.</text>
</comment>
<sequence>MVYYTFQTLTALFSLLPPNRNPLYNKRNETKFALSTSINMTLKPRSKTPAMLSAESRQGVLVLEGPLTLQGGAKARHTLLQAKGVQTIDITGLTALDTVGAMWLMDAKTQLEGQGRTISLKGANEAYAALIEKVQAAVEAPREPSAKPSANDIFTATGKFAYAVCRHMYEVFSLLGEVFVAFLEIVIGKRTFRMNAFVRHVREAGLQAVPIVALISFLMSIVLAYQGVAQLSTFGAQRFSINLVAISTLREMGGLLAAIMVAGRSGSSFTSEIGVMKIREEVDAMSVMGLRPLDAMILPRIAALVVVLPLLTVVAFVAGFFGGALVSVMSLGIDFSTYIKLFGDAAMGHSHWVGMVKAPVFALFIGLISCLAGLRVSGSAESVGLQTTSAVVQGIFSVLVLDALFSIFFAKIGW</sequence>
<dbReference type="InterPro" id="IPR036513">
    <property type="entry name" value="STAS_dom_sf"/>
</dbReference>